<dbReference type="Gene3D" id="3.30.750.140">
    <property type="match status" value="1"/>
</dbReference>
<feature type="region of interest" description="Disordered" evidence="4">
    <location>
        <begin position="144"/>
        <end position="166"/>
    </location>
</feature>
<comment type="function">
    <text evidence="1">Controls the length of the flagellar hook.</text>
</comment>
<accession>A0A3B1A1T0</accession>
<evidence type="ECO:0000256" key="3">
    <source>
        <dbReference type="ARBA" id="ARBA00022795"/>
    </source>
</evidence>
<name>A0A3B1A1T0_9ZZZZ</name>
<reference evidence="6" key="1">
    <citation type="submission" date="2018-06" db="EMBL/GenBank/DDBJ databases">
        <authorList>
            <person name="Zhirakovskaya E."/>
        </authorList>
    </citation>
    <scope>NUCLEOTIDE SEQUENCE</scope>
</reference>
<proteinExistence type="inferred from homology"/>
<protein>
    <recommendedName>
        <fullName evidence="5">Flagellar hook-length control protein-like C-terminal domain-containing protein</fullName>
    </recommendedName>
</protein>
<dbReference type="AlphaFoldDB" id="A0A3B1A1T0"/>
<dbReference type="CDD" id="cd17470">
    <property type="entry name" value="T3SS_Flik_C"/>
    <property type="match status" value="1"/>
</dbReference>
<evidence type="ECO:0000256" key="2">
    <source>
        <dbReference type="ARBA" id="ARBA00009149"/>
    </source>
</evidence>
<dbReference type="PANTHER" id="PTHR37533">
    <property type="entry name" value="FLAGELLAR HOOK-LENGTH CONTROL PROTEIN"/>
    <property type="match status" value="1"/>
</dbReference>
<evidence type="ECO:0000313" key="6">
    <source>
        <dbReference type="EMBL" id="VAW87674.1"/>
    </source>
</evidence>
<dbReference type="PANTHER" id="PTHR37533:SF2">
    <property type="entry name" value="FLAGELLAR HOOK-LENGTH CONTROL PROTEIN"/>
    <property type="match status" value="1"/>
</dbReference>
<dbReference type="InterPro" id="IPR001635">
    <property type="entry name" value="Flag_hook_Flik"/>
</dbReference>
<dbReference type="Pfam" id="PF02120">
    <property type="entry name" value="Flg_hook"/>
    <property type="match status" value="1"/>
</dbReference>
<feature type="compositionally biased region" description="Basic and acidic residues" evidence="4">
    <location>
        <begin position="474"/>
        <end position="490"/>
    </location>
</feature>
<dbReference type="InterPro" id="IPR038610">
    <property type="entry name" value="FliK-like_C_sf"/>
</dbReference>
<evidence type="ECO:0000256" key="4">
    <source>
        <dbReference type="SAM" id="MobiDB-lite"/>
    </source>
</evidence>
<evidence type="ECO:0000256" key="1">
    <source>
        <dbReference type="ARBA" id="ARBA00003944"/>
    </source>
</evidence>
<dbReference type="InterPro" id="IPR021136">
    <property type="entry name" value="Flagellar_hook_control-like_C"/>
</dbReference>
<feature type="region of interest" description="Disordered" evidence="4">
    <location>
        <begin position="290"/>
        <end position="319"/>
    </location>
</feature>
<dbReference type="EMBL" id="UOFP01000193">
    <property type="protein sequence ID" value="VAW87674.1"/>
    <property type="molecule type" value="Genomic_DNA"/>
</dbReference>
<dbReference type="InterPro" id="IPR052563">
    <property type="entry name" value="FliK"/>
</dbReference>
<feature type="compositionally biased region" description="Polar residues" evidence="4">
    <location>
        <begin position="290"/>
        <end position="315"/>
    </location>
</feature>
<organism evidence="6">
    <name type="scientific">hydrothermal vent metagenome</name>
    <dbReference type="NCBI Taxonomy" id="652676"/>
    <lineage>
        <taxon>unclassified sequences</taxon>
        <taxon>metagenomes</taxon>
        <taxon>ecological metagenomes</taxon>
    </lineage>
</organism>
<dbReference type="GO" id="GO:0044780">
    <property type="term" value="P:bacterial-type flagellum assembly"/>
    <property type="evidence" value="ECO:0007669"/>
    <property type="project" value="InterPro"/>
</dbReference>
<sequence length="525" mass="56280">MLEQHALVVATSLNLSEKRNPLPLATAPVLKQPPDGLSNFQQRGNQQALFAQILKNDLVAPQSPESIKPLTSVNRSQTELSDEALKQLVTDLKQLFSASDLATSGAVESPSADNTELQFAGESGEPTGTVELNRIADVVASTPSVTEGVTTPEHRQFPRPGGNELPPPSQYSSLESTLMVLDQLSPEQFDEVMAQLPEMAASLKKNLTTEGHPTFSNVTLKNVTVINGQLVSGNSSPASAMLTTAGEGGDITAENRRGEQLVTALANNGHSTTVNVTQYRAQMLQNARNMAEGKTNSNGEISSSTQLDSGQGNKSQQHDRLMAAVSAMRQELVTERHAVDVRQRTLLNEQLNSSAVLSDTEEGTLDGFASITTPSITGSQAVTTAINLPVQHPRWGTAVSEKVVWMMNAQIKEASIKLNPASLGSIEIKLSLVDDQANVTFNVLTSQAKEALDSALPRLREMLAESGIALNDTHVSDQSEHQDNEPHESLENSAHQAGEQRSHPDEPIAQGVMEVNAQTGVDIYI</sequence>
<comment type="similarity">
    <text evidence="2">Belongs to the FliK family.</text>
</comment>
<dbReference type="GO" id="GO:0009424">
    <property type="term" value="C:bacterial-type flagellum hook"/>
    <property type="evidence" value="ECO:0007669"/>
    <property type="project" value="InterPro"/>
</dbReference>
<feature type="domain" description="Flagellar hook-length control protein-like C-terminal" evidence="5">
    <location>
        <begin position="401"/>
        <end position="483"/>
    </location>
</feature>
<feature type="region of interest" description="Disordered" evidence="4">
    <location>
        <begin position="474"/>
        <end position="509"/>
    </location>
</feature>
<dbReference type="PRINTS" id="PR01007">
    <property type="entry name" value="FLGHOOKFLIK"/>
</dbReference>
<keyword evidence="3" id="KW-1005">Bacterial flagellum biogenesis</keyword>
<gene>
    <name evidence="6" type="ORF">MNBD_GAMMA18-2262</name>
</gene>
<evidence type="ECO:0000259" key="5">
    <source>
        <dbReference type="Pfam" id="PF02120"/>
    </source>
</evidence>